<evidence type="ECO:0000256" key="1">
    <source>
        <dbReference type="ARBA" id="ARBA00006420"/>
    </source>
</evidence>
<dbReference type="InterPro" id="IPR034904">
    <property type="entry name" value="FSCA_dom_sf"/>
</dbReference>
<dbReference type="Proteomes" id="UP000006791">
    <property type="component" value="Chromosome 1"/>
</dbReference>
<dbReference type="GO" id="GO:0005506">
    <property type="term" value="F:iron ion binding"/>
    <property type="evidence" value="ECO:0007669"/>
    <property type="project" value="InterPro"/>
</dbReference>
<keyword evidence="4" id="KW-1185">Reference proteome</keyword>
<dbReference type="Gene3D" id="3.30.1370.70">
    <property type="entry name" value="Scaffold protein Nfu/NifU, N-terminal domain"/>
    <property type="match status" value="1"/>
</dbReference>
<sequence>MFCLAQWSDLVVQDCVAMPKIYDIEYTPNPAARKIVLKEPITAPGVSLSFSNLQDAAAHPLAEALLAIPHVKSVFMMDRFITITKDNEVEWDELLRQVAIPIRAAEPVSVSAPAAPNIKRGENPDLDRINDILDARIRPGLAGDGGGLEVISYKDNTLAVRYQGACGSCPSSISGTLYGIQSILRDEFNPEITVIAV</sequence>
<dbReference type="HOGENOM" id="CLU_060555_0_2_0"/>
<evidence type="ECO:0000313" key="4">
    <source>
        <dbReference type="Proteomes" id="UP000006791"/>
    </source>
</evidence>
<dbReference type="Pfam" id="PF01106">
    <property type="entry name" value="NifU"/>
    <property type="match status" value="1"/>
</dbReference>
<evidence type="ECO:0000259" key="2">
    <source>
        <dbReference type="SMART" id="SM00932"/>
    </source>
</evidence>
<dbReference type="SMART" id="SM00932">
    <property type="entry name" value="Nfu_N"/>
    <property type="match status" value="1"/>
</dbReference>
<name>G2LHM8_CHLTF</name>
<dbReference type="Pfam" id="PF08712">
    <property type="entry name" value="Nfu_N"/>
    <property type="match status" value="1"/>
</dbReference>
<accession>G2LHM8</accession>
<evidence type="ECO:0000313" key="3">
    <source>
        <dbReference type="EMBL" id="AEP12692.1"/>
    </source>
</evidence>
<protein>
    <submittedName>
        <fullName evidence="3">Thioredoxin-like protein</fullName>
    </submittedName>
</protein>
<dbReference type="GO" id="GO:0051536">
    <property type="term" value="F:iron-sulfur cluster binding"/>
    <property type="evidence" value="ECO:0007669"/>
    <property type="project" value="InterPro"/>
</dbReference>
<dbReference type="Gene3D" id="3.30.300.130">
    <property type="entry name" value="Fe-S cluster assembly (FSCA)"/>
    <property type="match status" value="1"/>
</dbReference>
<dbReference type="PANTHER" id="PTHR11178:SF1">
    <property type="entry name" value="NFU1 IRON-SULFUR CLUSTER SCAFFOLD HOMOLOG, MITOCHONDRIAL"/>
    <property type="match status" value="1"/>
</dbReference>
<dbReference type="KEGG" id="ctm:Cabther_A1947"/>
<comment type="similarity">
    <text evidence="1">Belongs to the NifU family.</text>
</comment>
<feature type="domain" description="Scaffold protein Nfu/NifU N-terminal" evidence="2">
    <location>
        <begin position="22"/>
        <end position="106"/>
    </location>
</feature>
<proteinExistence type="inferred from homology"/>
<dbReference type="AlphaFoldDB" id="G2LHM8"/>
<dbReference type="InterPro" id="IPR014824">
    <property type="entry name" value="Nfu/NifU_N"/>
</dbReference>
<organism evidence="3 4">
    <name type="scientific">Chloracidobacterium thermophilum (strain B)</name>
    <dbReference type="NCBI Taxonomy" id="981222"/>
    <lineage>
        <taxon>Bacteria</taxon>
        <taxon>Pseudomonadati</taxon>
        <taxon>Acidobacteriota</taxon>
        <taxon>Terriglobia</taxon>
        <taxon>Terriglobales</taxon>
        <taxon>Acidobacteriaceae</taxon>
        <taxon>Chloracidobacterium</taxon>
    </lineage>
</organism>
<dbReference type="SUPFAM" id="SSF110836">
    <property type="entry name" value="Hypothetical protein SAV1430"/>
    <property type="match status" value="1"/>
</dbReference>
<dbReference type="InterPro" id="IPR001075">
    <property type="entry name" value="NIF_FeS_clus_asmbl_NifU_C"/>
</dbReference>
<dbReference type="InterPro" id="IPR036498">
    <property type="entry name" value="Nfu/NifU_N_sf"/>
</dbReference>
<gene>
    <name evidence="3" type="ordered locus">Cabther_A1947</name>
</gene>
<dbReference type="STRING" id="981222.Cabther_A1947"/>
<reference evidence="3 4" key="1">
    <citation type="journal article" date="2012" name="Environ. Microbiol.">
        <title>Complete genome of Candidatus Chloracidobacterium thermophilum, a chlorophyll-based photoheterotroph belonging to the phylum Acidobacteria.</title>
        <authorList>
            <person name="Garcia Costas A.M."/>
            <person name="Liu Z."/>
            <person name="Tomsho L.P."/>
            <person name="Schuster S.C."/>
            <person name="Ward D.M."/>
            <person name="Bryant D.A."/>
        </authorList>
    </citation>
    <scope>NUCLEOTIDE SEQUENCE [LARGE SCALE GENOMIC DNA]</scope>
    <source>
        <strain evidence="3 4">B</strain>
    </source>
</reference>
<dbReference type="SUPFAM" id="SSF117916">
    <property type="entry name" value="Fe-S cluster assembly (FSCA) domain-like"/>
    <property type="match status" value="1"/>
</dbReference>
<dbReference type="PANTHER" id="PTHR11178">
    <property type="entry name" value="IRON-SULFUR CLUSTER SCAFFOLD PROTEIN NFU-RELATED"/>
    <property type="match status" value="1"/>
</dbReference>
<dbReference type="GO" id="GO:0016226">
    <property type="term" value="P:iron-sulfur cluster assembly"/>
    <property type="evidence" value="ECO:0007669"/>
    <property type="project" value="InterPro"/>
</dbReference>
<dbReference type="EMBL" id="CP002514">
    <property type="protein sequence ID" value="AEP12692.1"/>
    <property type="molecule type" value="Genomic_DNA"/>
</dbReference>